<dbReference type="SUPFAM" id="SSF118310">
    <property type="entry name" value="AN1-like Zinc finger"/>
    <property type="match status" value="1"/>
</dbReference>
<gene>
    <name evidence="8" type="ORF">OIU79_010377</name>
</gene>
<reference evidence="8" key="2">
    <citation type="journal article" date="2023" name="Int. J. Mol. Sci.">
        <title>De Novo Assembly and Annotation of 11 Diverse Shrub Willow (Salix) Genomes Reveals Novel Gene Organization in Sex-Linked Regions.</title>
        <authorList>
            <person name="Hyden B."/>
            <person name="Feng K."/>
            <person name="Yates T.B."/>
            <person name="Jawdy S."/>
            <person name="Cereghino C."/>
            <person name="Smart L.B."/>
            <person name="Muchero W."/>
        </authorList>
    </citation>
    <scope>NUCLEOTIDE SEQUENCE</scope>
    <source>
        <tissue evidence="8">Shoot tip</tissue>
    </source>
</reference>
<dbReference type="Pfam" id="PF01428">
    <property type="entry name" value="zf-AN1"/>
    <property type="match status" value="1"/>
</dbReference>
<name>A0A9Q0QFH4_SALPP</name>
<dbReference type="EMBL" id="JAPFFK010000016">
    <property type="protein sequence ID" value="KAJ6705687.1"/>
    <property type="molecule type" value="Genomic_DNA"/>
</dbReference>
<dbReference type="GO" id="GO:0008270">
    <property type="term" value="F:zinc ion binding"/>
    <property type="evidence" value="ECO:0007669"/>
    <property type="project" value="UniProtKB-KW"/>
</dbReference>
<dbReference type="GO" id="GO:0003677">
    <property type="term" value="F:DNA binding"/>
    <property type="evidence" value="ECO:0007669"/>
    <property type="project" value="InterPro"/>
</dbReference>
<dbReference type="InterPro" id="IPR000058">
    <property type="entry name" value="Znf_AN1"/>
</dbReference>
<dbReference type="SMART" id="SM00154">
    <property type="entry name" value="ZnF_AN1"/>
    <property type="match status" value="1"/>
</dbReference>
<reference evidence="8" key="1">
    <citation type="submission" date="2022-11" db="EMBL/GenBank/DDBJ databases">
        <authorList>
            <person name="Hyden B.L."/>
            <person name="Feng K."/>
            <person name="Yates T."/>
            <person name="Jawdy S."/>
            <person name="Smart L.B."/>
            <person name="Muchero W."/>
        </authorList>
    </citation>
    <scope>NUCLEOTIDE SEQUENCE</scope>
    <source>
        <tissue evidence="8">Shoot tip</tissue>
    </source>
</reference>
<comment type="caution">
    <text evidence="8">The sequence shown here is derived from an EMBL/GenBank/DDBJ whole genome shotgun (WGS) entry which is preliminary data.</text>
</comment>
<dbReference type="GO" id="GO:0043161">
    <property type="term" value="P:proteasome-mediated ubiquitin-dependent protein catabolic process"/>
    <property type="evidence" value="ECO:0007669"/>
    <property type="project" value="TreeGrafter"/>
</dbReference>
<dbReference type="Gene3D" id="1.20.5.4770">
    <property type="match status" value="1"/>
</dbReference>
<dbReference type="FunFam" id="4.10.1110.10:FF:000001">
    <property type="entry name" value="Zinc finger AN1-type containing 6"/>
    <property type="match status" value="1"/>
</dbReference>
<dbReference type="PANTHER" id="PTHR10634">
    <property type="entry name" value="AN1-TYPE ZINC FINGER PROTEIN"/>
    <property type="match status" value="1"/>
</dbReference>
<keyword evidence="9" id="KW-1185">Reference proteome</keyword>
<protein>
    <submittedName>
        <fullName evidence="8">AN1-TYPE ZINC FINGER PROTEIN</fullName>
    </submittedName>
</protein>
<sequence length="303" mass="32662">MGSEQNDGTSFPPAEPKLCVNGCGFFGTAASMNLCSKCYRDLRAEEEQVASAKAAMEKTLNINSKQHIDSKAVVGAAQAVVANSVRSDVSSEASSSAENAVAGGDQVPSKPANRCFSCNKKVGLTGFQCKCGGTYCGTHRYAENHECLFDFKGSGRDAIAKANPVVKANKVESEKWQNEEKVKAKDSIPEATSRTPLCDEALAAAAVLDPGVTIEKVRIEAFKQESVWSWDELSGTIKRIIRLHTSPLSTFFAVRPHCNGNSEDEKFLSKFCILPELLYPLSILFEFCLSAMKRGSCVGSLPV</sequence>
<evidence type="ECO:0000256" key="2">
    <source>
        <dbReference type="ARBA" id="ARBA00022723"/>
    </source>
</evidence>
<feature type="domain" description="A20-type" evidence="6">
    <location>
        <begin position="13"/>
        <end position="47"/>
    </location>
</feature>
<dbReference type="PROSITE" id="PS51036">
    <property type="entry name" value="ZF_A20"/>
    <property type="match status" value="1"/>
</dbReference>
<evidence type="ECO:0000259" key="7">
    <source>
        <dbReference type="PROSITE" id="PS51039"/>
    </source>
</evidence>
<dbReference type="Pfam" id="PF01754">
    <property type="entry name" value="zf-A20"/>
    <property type="match status" value="1"/>
</dbReference>
<dbReference type="Proteomes" id="UP001151532">
    <property type="component" value="Chromosome 3"/>
</dbReference>
<feature type="domain" description="AN1-type" evidence="7">
    <location>
        <begin position="109"/>
        <end position="155"/>
    </location>
</feature>
<evidence type="ECO:0000313" key="9">
    <source>
        <dbReference type="Proteomes" id="UP001151532"/>
    </source>
</evidence>
<evidence type="ECO:0000256" key="1">
    <source>
        <dbReference type="ARBA" id="ARBA00003732"/>
    </source>
</evidence>
<dbReference type="InterPro" id="IPR050652">
    <property type="entry name" value="AN1_A20_ZnFinger"/>
</dbReference>
<dbReference type="FunFam" id="1.20.5.4770:FF:000007">
    <property type="entry name" value="Zinc finger A20 and AN1 domain-containing stress-associated protein 1"/>
    <property type="match status" value="1"/>
</dbReference>
<evidence type="ECO:0000256" key="4">
    <source>
        <dbReference type="ARBA" id="ARBA00022833"/>
    </source>
</evidence>
<evidence type="ECO:0000256" key="3">
    <source>
        <dbReference type="ARBA" id="ARBA00022771"/>
    </source>
</evidence>
<dbReference type="AlphaFoldDB" id="A0A9Q0QFH4"/>
<organism evidence="8 9">
    <name type="scientific">Salix purpurea</name>
    <name type="common">Purple osier willow</name>
    <dbReference type="NCBI Taxonomy" id="77065"/>
    <lineage>
        <taxon>Eukaryota</taxon>
        <taxon>Viridiplantae</taxon>
        <taxon>Streptophyta</taxon>
        <taxon>Embryophyta</taxon>
        <taxon>Tracheophyta</taxon>
        <taxon>Spermatophyta</taxon>
        <taxon>Magnoliopsida</taxon>
        <taxon>eudicotyledons</taxon>
        <taxon>Gunneridae</taxon>
        <taxon>Pentapetalae</taxon>
        <taxon>rosids</taxon>
        <taxon>fabids</taxon>
        <taxon>Malpighiales</taxon>
        <taxon>Salicaceae</taxon>
        <taxon>Saliceae</taxon>
        <taxon>Salix</taxon>
    </lineage>
</organism>
<dbReference type="PANTHER" id="PTHR10634:SF116">
    <property type="entry name" value="ZINC FINGER A20 AND AN1 DOMAIN-CONTAINING STRESS-ASSOCIATED PROTEIN 1"/>
    <property type="match status" value="1"/>
</dbReference>
<proteinExistence type="predicted"/>
<dbReference type="OrthoDB" id="428577at2759"/>
<dbReference type="Gene3D" id="4.10.1110.10">
    <property type="entry name" value="AN1-like Zinc finger"/>
    <property type="match status" value="1"/>
</dbReference>
<dbReference type="InterPro" id="IPR035896">
    <property type="entry name" value="AN1-like_Znf"/>
</dbReference>
<evidence type="ECO:0000256" key="5">
    <source>
        <dbReference type="PROSITE-ProRule" id="PRU00449"/>
    </source>
</evidence>
<evidence type="ECO:0000313" key="8">
    <source>
        <dbReference type="EMBL" id="KAJ6705687.1"/>
    </source>
</evidence>
<keyword evidence="4" id="KW-0862">Zinc</keyword>
<dbReference type="InterPro" id="IPR002653">
    <property type="entry name" value="Znf_A20"/>
</dbReference>
<evidence type="ECO:0000259" key="6">
    <source>
        <dbReference type="PROSITE" id="PS51036"/>
    </source>
</evidence>
<accession>A0A9Q0QFH4</accession>
<dbReference type="PROSITE" id="PS51039">
    <property type="entry name" value="ZF_AN1"/>
    <property type="match status" value="1"/>
</dbReference>
<dbReference type="SUPFAM" id="SSF57716">
    <property type="entry name" value="Glucocorticoid receptor-like (DNA-binding domain)"/>
    <property type="match status" value="1"/>
</dbReference>
<keyword evidence="3 5" id="KW-0863">Zinc-finger</keyword>
<dbReference type="SMART" id="SM00259">
    <property type="entry name" value="ZnF_A20"/>
    <property type="match status" value="1"/>
</dbReference>
<keyword evidence="2" id="KW-0479">Metal-binding</keyword>
<comment type="function">
    <text evidence="1">May be involved in environmental stress response.</text>
</comment>